<feature type="domain" description="Amidohydrolase-related" evidence="8">
    <location>
        <begin position="42"/>
        <end position="166"/>
    </location>
</feature>
<comment type="similarity">
    <text evidence="1 4">Belongs to the metallo-dependent hydrolases superfamily. NagA family.</text>
</comment>
<sequence>MTTIKGRVFDGFGNQIGSGLVLDGNQLAEVSPGTPDANWPLIVPGFVDVHCHGGGGFSFPDTTNPEEIATAIKAHRSGGTTALFASLVSLADPLPYIKALVPFCEKGELAGLHLEGPFISKAKCGAQNPEVIRPADLTELESWLQAGQGWFKTMTIAPETDNALEAAKLLLKYGAVPSWGHTSCNEDQARLALDYTVKTASELNWQGYAQTVTHLFNAMSPINHRSPGPIIEFLRSAKDRTAGVEVIADGHHLKPELVEDMFATFPDASLFFVTDALAAACMPPGKYTLGGLKVEVKNGACYLDGTDTLSGGASCLLNQFALFARRGQIPLAKLIRACVGTPVQAASIPEDAPGVTTRFTAGCKPSFMLLDSDYQIQRLFRQGEEIEPAIIES</sequence>
<feature type="binding site" evidence="6">
    <location>
        <position position="252"/>
    </location>
    <ligand>
        <name>substrate</name>
    </ligand>
</feature>
<dbReference type="InterPro" id="IPR003764">
    <property type="entry name" value="GlcNAc_6-P_deAcase"/>
</dbReference>
<dbReference type="InterPro" id="IPR006680">
    <property type="entry name" value="Amidohydro-rel"/>
</dbReference>
<dbReference type="RefSeq" id="WP_024060055.1">
    <property type="nucleotide sequence ID" value="NZ_JAGZVZ010000006.1"/>
</dbReference>
<feature type="binding site" evidence="6">
    <location>
        <position position="225"/>
    </location>
    <ligand>
        <name>substrate</name>
    </ligand>
</feature>
<feature type="binding site" evidence="6">
    <location>
        <begin position="217"/>
        <end position="218"/>
    </location>
    <ligand>
        <name>substrate</name>
    </ligand>
</feature>
<name>A0AAJ1BBJ7_9ACTO</name>
<dbReference type="PIRSF" id="PIRSF038994">
    <property type="entry name" value="NagA"/>
    <property type="match status" value="1"/>
</dbReference>
<keyword evidence="4" id="KW-0119">Carbohydrate metabolism</keyword>
<evidence type="ECO:0000256" key="1">
    <source>
        <dbReference type="ARBA" id="ARBA00010716"/>
    </source>
</evidence>
<evidence type="ECO:0000256" key="5">
    <source>
        <dbReference type="PIRSR" id="PIRSR038994-1"/>
    </source>
</evidence>
<dbReference type="PANTHER" id="PTHR11113:SF14">
    <property type="entry name" value="N-ACETYLGLUCOSAMINE-6-PHOSPHATE DEACETYLASE"/>
    <property type="match status" value="1"/>
</dbReference>
<feature type="binding site" evidence="6">
    <location>
        <position position="126"/>
    </location>
    <ligand>
        <name>substrate</name>
    </ligand>
</feature>
<dbReference type="GO" id="GO:0006046">
    <property type="term" value="P:N-acetylglucosamine catabolic process"/>
    <property type="evidence" value="ECO:0007669"/>
    <property type="project" value="TreeGrafter"/>
</dbReference>
<evidence type="ECO:0000256" key="4">
    <source>
        <dbReference type="PIRNR" id="PIRNR038994"/>
    </source>
</evidence>
<evidence type="ECO:0000256" key="6">
    <source>
        <dbReference type="PIRSR" id="PIRSR038994-2"/>
    </source>
</evidence>
<organism evidence="9 10">
    <name type="scientific">Varibaculum cambriense</name>
    <dbReference type="NCBI Taxonomy" id="184870"/>
    <lineage>
        <taxon>Bacteria</taxon>
        <taxon>Bacillati</taxon>
        <taxon>Actinomycetota</taxon>
        <taxon>Actinomycetes</taxon>
        <taxon>Actinomycetales</taxon>
        <taxon>Actinomycetaceae</taxon>
        <taxon>Varibaculum</taxon>
    </lineage>
</organism>
<feature type="binding site" evidence="7">
    <location>
        <position position="115"/>
    </location>
    <ligand>
        <name>Zn(2+)</name>
        <dbReference type="ChEBI" id="CHEBI:29105"/>
    </ligand>
</feature>
<reference evidence="9" key="1">
    <citation type="submission" date="2022-01" db="EMBL/GenBank/DDBJ databases">
        <title>Collection of gut derived symbiotic bacterial strains cultured from healthy donors.</title>
        <authorList>
            <person name="Lin H."/>
            <person name="Kohout C."/>
            <person name="Waligurski E."/>
            <person name="Pamer E.G."/>
        </authorList>
    </citation>
    <scope>NUCLEOTIDE SEQUENCE</scope>
    <source>
        <strain evidence="9">DFI.7.46</strain>
    </source>
</reference>
<dbReference type="Gene3D" id="3.20.20.140">
    <property type="entry name" value="Metal-dependent hydrolases"/>
    <property type="match status" value="1"/>
</dbReference>
<evidence type="ECO:0000313" key="9">
    <source>
        <dbReference type="EMBL" id="MCG4617910.1"/>
    </source>
</evidence>
<accession>A0AAJ1BBJ7</accession>
<feature type="active site" description="Proton donor/acceptor" evidence="5">
    <location>
        <position position="275"/>
    </location>
</feature>
<feature type="binding site" evidence="6">
    <location>
        <begin position="309"/>
        <end position="311"/>
    </location>
    <ligand>
        <name>substrate</name>
    </ligand>
</feature>
<dbReference type="EMBL" id="JAKNHJ010000008">
    <property type="protein sequence ID" value="MCG4617910.1"/>
    <property type="molecule type" value="Genomic_DNA"/>
</dbReference>
<dbReference type="Proteomes" id="UP001200537">
    <property type="component" value="Unassembled WGS sequence"/>
</dbReference>
<comment type="caution">
    <text evidence="9">The sequence shown here is derived from an EMBL/GenBank/DDBJ whole genome shotgun (WGS) entry which is preliminary data.</text>
</comment>
<dbReference type="PANTHER" id="PTHR11113">
    <property type="entry name" value="N-ACETYLGLUCOSAMINE-6-PHOSPHATE DEACETYLASE"/>
    <property type="match status" value="1"/>
</dbReference>
<feature type="binding site" evidence="7">
    <location>
        <position position="181"/>
    </location>
    <ligand>
        <name>Zn(2+)</name>
        <dbReference type="ChEBI" id="CHEBI:29105"/>
    </ligand>
</feature>
<dbReference type="GO" id="GO:0008448">
    <property type="term" value="F:N-acetylglucosamine-6-phosphate deacetylase activity"/>
    <property type="evidence" value="ECO:0007669"/>
    <property type="project" value="InterPro"/>
</dbReference>
<dbReference type="AlphaFoldDB" id="A0AAJ1BBJ7"/>
<feature type="binding site" evidence="7">
    <location>
        <position position="214"/>
    </location>
    <ligand>
        <name>Zn(2+)</name>
        <dbReference type="ChEBI" id="CHEBI:29105"/>
    </ligand>
</feature>
<dbReference type="InterPro" id="IPR032466">
    <property type="entry name" value="Metal_Hydrolase"/>
</dbReference>
<dbReference type="SUPFAM" id="SSF51556">
    <property type="entry name" value="Metallo-dependent hydrolases"/>
    <property type="match status" value="1"/>
</dbReference>
<evidence type="ECO:0000256" key="2">
    <source>
        <dbReference type="ARBA" id="ARBA00022723"/>
    </source>
</evidence>
<evidence type="ECO:0000259" key="8">
    <source>
        <dbReference type="Pfam" id="PF01979"/>
    </source>
</evidence>
<keyword evidence="3 4" id="KW-0378">Hydrolase</keyword>
<evidence type="ECO:0000256" key="3">
    <source>
        <dbReference type="ARBA" id="ARBA00022801"/>
    </source>
</evidence>
<evidence type="ECO:0000256" key="7">
    <source>
        <dbReference type="PIRSR" id="PIRSR038994-3"/>
    </source>
</evidence>
<evidence type="ECO:0000313" key="10">
    <source>
        <dbReference type="Proteomes" id="UP001200537"/>
    </source>
</evidence>
<comment type="cofactor">
    <cofactor evidence="7">
        <name>a divalent metal cation</name>
        <dbReference type="ChEBI" id="CHEBI:60240"/>
    </cofactor>
    <text evidence="7">Binds 1 divalent metal cation per subunit.</text>
</comment>
<proteinExistence type="inferred from homology"/>
<keyword evidence="2 7" id="KW-0479">Metal-binding</keyword>
<dbReference type="GO" id="GO:0046872">
    <property type="term" value="F:metal ion binding"/>
    <property type="evidence" value="ECO:0007669"/>
    <property type="project" value="UniProtKB-KW"/>
</dbReference>
<dbReference type="Pfam" id="PF01979">
    <property type="entry name" value="Amidohydro_1"/>
    <property type="match status" value="1"/>
</dbReference>
<protein>
    <submittedName>
        <fullName evidence="9">Amidohydrolase family protein</fullName>
    </submittedName>
</protein>
<gene>
    <name evidence="9" type="ORF">L0M99_05320</name>
</gene>